<keyword evidence="2 6" id="KW-0349">Heme</keyword>
<evidence type="ECO:0000313" key="10">
    <source>
        <dbReference type="Proteomes" id="UP001596303"/>
    </source>
</evidence>
<proteinExistence type="predicted"/>
<evidence type="ECO:0000256" key="3">
    <source>
        <dbReference type="ARBA" id="ARBA00022723"/>
    </source>
</evidence>
<dbReference type="SUPFAM" id="SSF46626">
    <property type="entry name" value="Cytochrome c"/>
    <property type="match status" value="1"/>
</dbReference>
<feature type="region of interest" description="Disordered" evidence="7">
    <location>
        <begin position="191"/>
        <end position="279"/>
    </location>
</feature>
<dbReference type="PANTHER" id="PTHR11961">
    <property type="entry name" value="CYTOCHROME C"/>
    <property type="match status" value="1"/>
</dbReference>
<dbReference type="RefSeq" id="WP_377379110.1">
    <property type="nucleotide sequence ID" value="NZ_JBHSSW010000012.1"/>
</dbReference>
<dbReference type="Gene3D" id="1.10.760.10">
    <property type="entry name" value="Cytochrome c-like domain"/>
    <property type="match status" value="1"/>
</dbReference>
<evidence type="ECO:0000256" key="6">
    <source>
        <dbReference type="PROSITE-ProRule" id="PRU00433"/>
    </source>
</evidence>
<evidence type="ECO:0000256" key="5">
    <source>
        <dbReference type="ARBA" id="ARBA00023004"/>
    </source>
</evidence>
<evidence type="ECO:0000256" key="4">
    <source>
        <dbReference type="ARBA" id="ARBA00022982"/>
    </source>
</evidence>
<dbReference type="Proteomes" id="UP001596303">
    <property type="component" value="Unassembled WGS sequence"/>
</dbReference>
<reference evidence="10" key="1">
    <citation type="journal article" date="2019" name="Int. J. Syst. Evol. Microbiol.">
        <title>The Global Catalogue of Microorganisms (GCM) 10K type strain sequencing project: providing services to taxonomists for standard genome sequencing and annotation.</title>
        <authorList>
            <consortium name="The Broad Institute Genomics Platform"/>
            <consortium name="The Broad Institute Genome Sequencing Center for Infectious Disease"/>
            <person name="Wu L."/>
            <person name="Ma J."/>
        </authorList>
    </citation>
    <scope>NUCLEOTIDE SEQUENCE [LARGE SCALE GENOMIC DNA]</scope>
    <source>
        <strain evidence="10">CGMCC-1.15741</strain>
    </source>
</reference>
<keyword evidence="4" id="KW-0249">Electron transport</keyword>
<keyword evidence="3 6" id="KW-0479">Metal-binding</keyword>
<keyword evidence="10" id="KW-1185">Reference proteome</keyword>
<dbReference type="EMBL" id="JBHSSW010000012">
    <property type="protein sequence ID" value="MFC6198690.1"/>
    <property type="molecule type" value="Genomic_DNA"/>
</dbReference>
<comment type="caution">
    <text evidence="9">The sequence shown here is derived from an EMBL/GenBank/DDBJ whole genome shotgun (WGS) entry which is preliminary data.</text>
</comment>
<dbReference type="PRINTS" id="PR00604">
    <property type="entry name" value="CYTCHRMECIAB"/>
</dbReference>
<gene>
    <name evidence="9" type="ORF">ACFQDM_11395</name>
</gene>
<feature type="domain" description="Cytochrome c" evidence="8">
    <location>
        <begin position="81"/>
        <end position="185"/>
    </location>
</feature>
<evidence type="ECO:0000256" key="7">
    <source>
        <dbReference type="SAM" id="MobiDB-lite"/>
    </source>
</evidence>
<evidence type="ECO:0000256" key="1">
    <source>
        <dbReference type="ARBA" id="ARBA00022448"/>
    </source>
</evidence>
<keyword evidence="5 6" id="KW-0408">Iron</keyword>
<name>A0ABW1SAX6_9PROT</name>
<organism evidence="9 10">
    <name type="scientific">Ponticaulis profundi</name>
    <dbReference type="NCBI Taxonomy" id="2665222"/>
    <lineage>
        <taxon>Bacteria</taxon>
        <taxon>Pseudomonadati</taxon>
        <taxon>Pseudomonadota</taxon>
        <taxon>Alphaproteobacteria</taxon>
        <taxon>Hyphomonadales</taxon>
        <taxon>Hyphomonadaceae</taxon>
        <taxon>Ponticaulis</taxon>
    </lineage>
</organism>
<evidence type="ECO:0000259" key="8">
    <source>
        <dbReference type="PROSITE" id="PS51007"/>
    </source>
</evidence>
<protein>
    <submittedName>
        <fullName evidence="9">C-type cytochrome</fullName>
    </submittedName>
</protein>
<sequence>MLFNKISGAILAVVLAIMALATFSDVVFGKAHHGGHHEDDEHSLNEKIAETFSYYIEVSDGGEGAAEEEEVFDLGAMLAAADVSKGERSFKAKCSSCHTIEDGGANGTGPNLHDVVGRPVASHAGFGYSSAMQAHAAERPEWDYQHLNDFLLNPKGVVSGTAMAFAGLRRDPERADVIAYLASVNAAAPAFPEPLPEEAEGEEEGEAAEGEEGAEATEGEEATEAVEGAAEETGEAVEDAAVEAEETAGEAAEAVEDAAGEAEEAVEETAEEAEEATEE</sequence>
<dbReference type="Pfam" id="PF00034">
    <property type="entry name" value="Cytochrom_C"/>
    <property type="match status" value="1"/>
</dbReference>
<evidence type="ECO:0000313" key="9">
    <source>
        <dbReference type="EMBL" id="MFC6198690.1"/>
    </source>
</evidence>
<dbReference type="InterPro" id="IPR002327">
    <property type="entry name" value="Cyt_c_1A/1B"/>
</dbReference>
<dbReference type="InterPro" id="IPR009056">
    <property type="entry name" value="Cyt_c-like_dom"/>
</dbReference>
<dbReference type="InterPro" id="IPR036909">
    <property type="entry name" value="Cyt_c-like_dom_sf"/>
</dbReference>
<dbReference type="PROSITE" id="PS51007">
    <property type="entry name" value="CYTC"/>
    <property type="match status" value="1"/>
</dbReference>
<accession>A0ABW1SAX6</accession>
<evidence type="ECO:0000256" key="2">
    <source>
        <dbReference type="ARBA" id="ARBA00022617"/>
    </source>
</evidence>
<keyword evidence="1" id="KW-0813">Transport</keyword>
<feature type="compositionally biased region" description="Acidic residues" evidence="7">
    <location>
        <begin position="195"/>
        <end position="279"/>
    </location>
</feature>